<sequence length="562" mass="65334">MFILSLQAGTSTFKQCFSPASSIQGNRLTRRMTLTLQPNSLMNLIPSDNMCNVLNNKQSVAQIQLFSQVNGIITLPNIPFTYQFNKSISLTYQFPSMVDYDKTLDVTNAGYSVLLDNEYQITGSVASIYHVRSNQTSCFSSSSFIYAYMAQIFMFEVQPVFCDVVNFTPFMEFLIDGVWEEIEIQPLEIGSTYNDGQSYAKDITEFQNIKYYIIDTASNTEKIKYSDIDKQKILKVEQYYSQYKNLKVRLSLRYKVGPAIAAITNIADYKFSADILNCYDETKARASLNEDNIMIKSGLRQQLQCINQSNTNMYYDYSQYVLRQMSKIQIDIIIYTNTKDYEYSQVVSIDKFLALPYSKFIIDNASIRELMDYNDTVENKIQVFYEIQDKDGKYLYDFNTKYMDLMRTCIKKRVVHYYKNQTQIAVWAKSDYRCKQRTNISQIVRFRGYTLENDGSYKIRQSQDLRVIQNFAIPVTILSVTCANDLFQSQEDCQKNRQIMLSKENRKEMVYNLESKMEYNEIIYYSIEYANVVWKWIGVVAGCLITVFIVVGGTVLTKQMSV</sequence>
<dbReference type="AlphaFoldDB" id="A0AA86UJN3"/>
<accession>A0AA86UJN3</accession>
<dbReference type="Proteomes" id="UP001642409">
    <property type="component" value="Unassembled WGS sequence"/>
</dbReference>
<keyword evidence="1" id="KW-1133">Transmembrane helix</keyword>
<protein>
    <recommendedName>
        <fullName evidence="5">Transmembrane protein</fullName>
    </recommendedName>
</protein>
<reference evidence="3 4" key="2">
    <citation type="submission" date="2024-07" db="EMBL/GenBank/DDBJ databases">
        <authorList>
            <person name="Akdeniz Z."/>
        </authorList>
    </citation>
    <scope>NUCLEOTIDE SEQUENCE [LARGE SCALE GENOMIC DNA]</scope>
</reference>
<dbReference type="EMBL" id="CAXDID020000166">
    <property type="protein sequence ID" value="CAL6045893.1"/>
    <property type="molecule type" value="Genomic_DNA"/>
</dbReference>
<evidence type="ECO:0000313" key="2">
    <source>
        <dbReference type="EMBL" id="CAI9958359.1"/>
    </source>
</evidence>
<feature type="transmembrane region" description="Helical" evidence="1">
    <location>
        <begin position="533"/>
        <end position="556"/>
    </location>
</feature>
<comment type="caution">
    <text evidence="2">The sequence shown here is derived from an EMBL/GenBank/DDBJ whole genome shotgun (WGS) entry which is preliminary data.</text>
</comment>
<keyword evidence="1" id="KW-0812">Transmembrane</keyword>
<name>A0AA86UJN3_9EUKA</name>
<evidence type="ECO:0000313" key="4">
    <source>
        <dbReference type="Proteomes" id="UP001642409"/>
    </source>
</evidence>
<evidence type="ECO:0000313" key="3">
    <source>
        <dbReference type="EMBL" id="CAL6045893.1"/>
    </source>
</evidence>
<organism evidence="2">
    <name type="scientific">Hexamita inflata</name>
    <dbReference type="NCBI Taxonomy" id="28002"/>
    <lineage>
        <taxon>Eukaryota</taxon>
        <taxon>Metamonada</taxon>
        <taxon>Diplomonadida</taxon>
        <taxon>Hexamitidae</taxon>
        <taxon>Hexamitinae</taxon>
        <taxon>Hexamita</taxon>
    </lineage>
</organism>
<reference evidence="2" key="1">
    <citation type="submission" date="2023-06" db="EMBL/GenBank/DDBJ databases">
        <authorList>
            <person name="Kurt Z."/>
        </authorList>
    </citation>
    <scope>NUCLEOTIDE SEQUENCE</scope>
</reference>
<keyword evidence="4" id="KW-1185">Reference proteome</keyword>
<keyword evidence="1" id="KW-0472">Membrane</keyword>
<gene>
    <name evidence="3" type="ORF">HINF_LOCUS41465</name>
    <name evidence="2" type="ORF">HINF_LOCUS46004</name>
</gene>
<evidence type="ECO:0008006" key="5">
    <source>
        <dbReference type="Google" id="ProtNLM"/>
    </source>
</evidence>
<dbReference type="EMBL" id="CATOUU010000905">
    <property type="protein sequence ID" value="CAI9958359.1"/>
    <property type="molecule type" value="Genomic_DNA"/>
</dbReference>
<evidence type="ECO:0000256" key="1">
    <source>
        <dbReference type="SAM" id="Phobius"/>
    </source>
</evidence>
<proteinExistence type="predicted"/>